<feature type="repeat" description="TPR" evidence="3">
    <location>
        <begin position="187"/>
        <end position="220"/>
    </location>
</feature>
<dbReference type="PROSITE" id="PS50005">
    <property type="entry name" value="TPR"/>
    <property type="match status" value="5"/>
</dbReference>
<feature type="repeat" description="TPR" evidence="3">
    <location>
        <begin position="13"/>
        <end position="46"/>
    </location>
</feature>
<evidence type="ECO:0000313" key="4">
    <source>
        <dbReference type="EMBL" id="UWZ84345.1"/>
    </source>
</evidence>
<reference evidence="4" key="1">
    <citation type="submission" date="2021-04" db="EMBL/GenBank/DDBJ databases">
        <title>Phylogenetic analysis of Acidobacteriaceae.</title>
        <authorList>
            <person name="Qiu L."/>
            <person name="Zhang Q."/>
        </authorList>
    </citation>
    <scope>NUCLEOTIDE SEQUENCE</scope>
    <source>
        <strain evidence="4">DSM 25168</strain>
    </source>
</reference>
<dbReference type="InterPro" id="IPR011990">
    <property type="entry name" value="TPR-like_helical_dom_sf"/>
</dbReference>
<dbReference type="PANTHER" id="PTHR45586">
    <property type="entry name" value="TPR REPEAT-CONTAINING PROTEIN PA4667"/>
    <property type="match status" value="1"/>
</dbReference>
<dbReference type="RefSeq" id="WP_260793849.1">
    <property type="nucleotide sequence ID" value="NZ_CP093313.1"/>
</dbReference>
<feature type="repeat" description="TPR" evidence="3">
    <location>
        <begin position="289"/>
        <end position="322"/>
    </location>
</feature>
<protein>
    <submittedName>
        <fullName evidence="4">Tetratricopeptide repeat protein</fullName>
    </submittedName>
</protein>
<dbReference type="AlphaFoldDB" id="A0A9J7BP92"/>
<dbReference type="Gene3D" id="1.25.40.10">
    <property type="entry name" value="Tetratricopeptide repeat domain"/>
    <property type="match status" value="3"/>
</dbReference>
<dbReference type="Pfam" id="PF14559">
    <property type="entry name" value="TPR_19"/>
    <property type="match status" value="1"/>
</dbReference>
<evidence type="ECO:0000313" key="5">
    <source>
        <dbReference type="Proteomes" id="UP001059380"/>
    </source>
</evidence>
<name>A0A9J7BP92_9BACT</name>
<accession>A0A9J7BP92</accession>
<sequence>MWRILGQSKSPSPEPYIHIGLLEARLEHYNEAIAAYRKAIAMQPADAALRLNLGLALFKSSQFAEAARSFESARKLFPPDSPDIQRIDILLGMAHYGLREYATAAPYLKKAAAKDPQNLELRLVLAHSCLWSKQYQCVLDVYREMLLLNPDSAEADMLAGEAQDGLKNRSGAIEQFRAAVKADPRLPEVHFGLGYLLWTQHQYEEAVSEFNAELANNPNHVQARVYLGDAHLQMSRPDLAQPVLEDVTSRDPSVWLAHLDLGIIYADSGRQKDALTEMQKAASIAPGEVNTHWRLGKLYRSMGRNEEAQAEFAKARSLHTAEDQDLLHKMSPAAAVADKPTGPGSP</sequence>
<dbReference type="KEGG" id="orp:MOP44_00070"/>
<dbReference type="SMART" id="SM00028">
    <property type="entry name" value="TPR"/>
    <property type="match status" value="8"/>
</dbReference>
<dbReference type="Pfam" id="PF13181">
    <property type="entry name" value="TPR_8"/>
    <property type="match status" value="1"/>
</dbReference>
<keyword evidence="2 3" id="KW-0802">TPR repeat</keyword>
<feature type="repeat" description="TPR" evidence="3">
    <location>
        <begin position="47"/>
        <end position="80"/>
    </location>
</feature>
<evidence type="ECO:0000256" key="2">
    <source>
        <dbReference type="ARBA" id="ARBA00022803"/>
    </source>
</evidence>
<dbReference type="Pfam" id="PF13432">
    <property type="entry name" value="TPR_16"/>
    <property type="match status" value="3"/>
</dbReference>
<keyword evidence="5" id="KW-1185">Reference proteome</keyword>
<dbReference type="PANTHER" id="PTHR45586:SF1">
    <property type="entry name" value="LIPOPOLYSACCHARIDE ASSEMBLY PROTEIN B"/>
    <property type="match status" value="1"/>
</dbReference>
<organism evidence="4 5">
    <name type="scientific">Occallatibacter riparius</name>
    <dbReference type="NCBI Taxonomy" id="1002689"/>
    <lineage>
        <taxon>Bacteria</taxon>
        <taxon>Pseudomonadati</taxon>
        <taxon>Acidobacteriota</taxon>
        <taxon>Terriglobia</taxon>
        <taxon>Terriglobales</taxon>
        <taxon>Acidobacteriaceae</taxon>
        <taxon>Occallatibacter</taxon>
    </lineage>
</organism>
<dbReference type="SUPFAM" id="SSF48452">
    <property type="entry name" value="TPR-like"/>
    <property type="match status" value="1"/>
</dbReference>
<evidence type="ECO:0000256" key="3">
    <source>
        <dbReference type="PROSITE-ProRule" id="PRU00339"/>
    </source>
</evidence>
<gene>
    <name evidence="4" type="ORF">MOP44_00070</name>
</gene>
<evidence type="ECO:0000256" key="1">
    <source>
        <dbReference type="ARBA" id="ARBA00022737"/>
    </source>
</evidence>
<feature type="repeat" description="TPR" evidence="3">
    <location>
        <begin position="255"/>
        <end position="288"/>
    </location>
</feature>
<dbReference type="EMBL" id="CP093313">
    <property type="protein sequence ID" value="UWZ84345.1"/>
    <property type="molecule type" value="Genomic_DNA"/>
</dbReference>
<dbReference type="InterPro" id="IPR019734">
    <property type="entry name" value="TPR_rpt"/>
</dbReference>
<dbReference type="Proteomes" id="UP001059380">
    <property type="component" value="Chromosome"/>
</dbReference>
<proteinExistence type="predicted"/>
<keyword evidence="1" id="KW-0677">Repeat</keyword>
<dbReference type="InterPro" id="IPR051012">
    <property type="entry name" value="CellSynth/LPSAsmb/PSIAsmb"/>
</dbReference>